<gene>
    <name evidence="1" type="ORF">HNQ71_005246</name>
</gene>
<evidence type="ECO:0000313" key="2">
    <source>
        <dbReference type="Proteomes" id="UP000556329"/>
    </source>
</evidence>
<accession>A0A841PB76</accession>
<proteinExistence type="predicted"/>
<dbReference type="AlphaFoldDB" id="A0A841PB76"/>
<keyword evidence="2" id="KW-1185">Reference proteome</keyword>
<reference evidence="1 2" key="1">
    <citation type="submission" date="2020-08" db="EMBL/GenBank/DDBJ databases">
        <title>Genomic Encyclopedia of Type Strains, Phase IV (KMG-IV): sequencing the most valuable type-strain genomes for metagenomic binning, comparative biology and taxonomic classification.</title>
        <authorList>
            <person name="Goeker M."/>
        </authorList>
    </citation>
    <scope>NUCLEOTIDE SEQUENCE [LARGE SCALE GENOMIC DNA]</scope>
    <source>
        <strain evidence="1 2">DSM 100039</strain>
    </source>
</reference>
<comment type="caution">
    <text evidence="1">The sequence shown here is derived from an EMBL/GenBank/DDBJ whole genome shotgun (WGS) entry which is preliminary data.</text>
</comment>
<evidence type="ECO:0000313" key="1">
    <source>
        <dbReference type="EMBL" id="MBB6412554.1"/>
    </source>
</evidence>
<dbReference type="EMBL" id="JACHEF010000006">
    <property type="protein sequence ID" value="MBB6412554.1"/>
    <property type="molecule type" value="Genomic_DNA"/>
</dbReference>
<name>A0A841PB76_9HYPH</name>
<sequence length="51" mass="5401">MTSQPRASGTIALPAAISHRKKGSEVTSAATDRASIRLCQRITGFSRSPTE</sequence>
<dbReference type="Proteomes" id="UP000556329">
    <property type="component" value="Unassembled WGS sequence"/>
</dbReference>
<organism evidence="1 2">
    <name type="scientific">Mesorhizobium sangaii</name>
    <dbReference type="NCBI Taxonomy" id="505389"/>
    <lineage>
        <taxon>Bacteria</taxon>
        <taxon>Pseudomonadati</taxon>
        <taxon>Pseudomonadota</taxon>
        <taxon>Alphaproteobacteria</taxon>
        <taxon>Hyphomicrobiales</taxon>
        <taxon>Phyllobacteriaceae</taxon>
        <taxon>Mesorhizobium</taxon>
    </lineage>
</organism>
<protein>
    <submittedName>
        <fullName evidence="1">Uncharacterized protein</fullName>
    </submittedName>
</protein>